<dbReference type="SUPFAM" id="SSF143744">
    <property type="entry name" value="GlcG-like"/>
    <property type="match status" value="1"/>
</dbReference>
<evidence type="ECO:0000256" key="8">
    <source>
        <dbReference type="ARBA" id="ARBA00022840"/>
    </source>
</evidence>
<comment type="catalytic activity">
    <reaction evidence="12">
        <text>2 cob(II)yrinate a,c diamide + reduced [electron-transfer flavoprotein] + 2 ATP = 2 adenosylcob(III)yrinate a,c-diamide + 2 triphosphate + oxidized [electron-transfer flavoprotein] + 3 H(+)</text>
        <dbReference type="Rhea" id="RHEA:11528"/>
        <dbReference type="Rhea" id="RHEA-COMP:10685"/>
        <dbReference type="Rhea" id="RHEA-COMP:10686"/>
        <dbReference type="ChEBI" id="CHEBI:15378"/>
        <dbReference type="ChEBI" id="CHEBI:18036"/>
        <dbReference type="ChEBI" id="CHEBI:30616"/>
        <dbReference type="ChEBI" id="CHEBI:57692"/>
        <dbReference type="ChEBI" id="CHEBI:58307"/>
        <dbReference type="ChEBI" id="CHEBI:58503"/>
        <dbReference type="ChEBI" id="CHEBI:58537"/>
        <dbReference type="EC" id="2.5.1.17"/>
    </reaction>
</comment>
<dbReference type="PANTHER" id="PTHR12213:SF0">
    <property type="entry name" value="CORRINOID ADENOSYLTRANSFERASE MMAB"/>
    <property type="match status" value="1"/>
</dbReference>
<comment type="pathway">
    <text evidence="1">Cofactor biosynthesis; adenosylcobalamin biosynthesis; adenosylcobalamin from cob(II)yrinate a,c-diamide: step 2/7.</text>
</comment>
<dbReference type="Gene3D" id="1.20.1200.10">
    <property type="entry name" value="Cobalamin adenosyltransferase-like"/>
    <property type="match status" value="1"/>
</dbReference>
<dbReference type="PANTHER" id="PTHR12213">
    <property type="entry name" value="CORRINOID ADENOSYLTRANSFERASE"/>
    <property type="match status" value="1"/>
</dbReference>
<protein>
    <recommendedName>
        <fullName evidence="4">Corrinoid adenosyltransferase</fullName>
        <ecNumber evidence="3">2.5.1.17</ecNumber>
    </recommendedName>
    <alternativeName>
        <fullName evidence="9">Cob(II)alamin adenosyltransferase</fullName>
    </alternativeName>
    <alternativeName>
        <fullName evidence="11">Cob(II)yrinic acid a,c-diamide adenosyltransferase</fullName>
    </alternativeName>
    <alternativeName>
        <fullName evidence="10">Cobinamide/cobalamin adenosyltransferase</fullName>
    </alternativeName>
</protein>
<evidence type="ECO:0000256" key="3">
    <source>
        <dbReference type="ARBA" id="ARBA00012454"/>
    </source>
</evidence>
<evidence type="ECO:0000256" key="5">
    <source>
        <dbReference type="ARBA" id="ARBA00022573"/>
    </source>
</evidence>
<comment type="similarity">
    <text evidence="2">Belongs to the Cob(I)alamin adenosyltransferase family.</text>
</comment>
<gene>
    <name evidence="15" type="ORF">H8923_14285</name>
</gene>
<keyword evidence="7" id="KW-0547">Nucleotide-binding</keyword>
<sequence>MANLYTKSGDKGETSLYGGKRVKKSSARVDCYGTIDEANSMLGLAYSHLENKNIKIYVNSIQKRLFSVGAELASDEKGIQMLQGKVTEKDVAFLEQIVDECTEIVGKQTAFVVPGKNSASASLHVARTIIRRAERKIISLSEEEEIREDLLKYINRLSDTIYALARVEEYNSEVENIKNKVVKKLKEKFSKDFNLKNIKKMAEFAEEKAIEMNVPMVFSAVDEGGNIILIHRMEGSLLASLDISMNKAYTALALQMPTSDVSDLAKESGSLYGIQNTNANKIVVFGGGFPIEVNGKIVGAIGVSGGTVEQDMKIAQYAIDSL</sequence>
<dbReference type="InterPro" id="IPR016030">
    <property type="entry name" value="CblAdoTrfase-like"/>
</dbReference>
<evidence type="ECO:0000313" key="15">
    <source>
        <dbReference type="EMBL" id="MBC5997927.1"/>
    </source>
</evidence>
<dbReference type="InterPro" id="IPR038084">
    <property type="entry name" value="PduO/GlcC-like_sf"/>
</dbReference>
<proteinExistence type="inferred from homology"/>
<keyword evidence="5" id="KW-0169">Cobalamin biosynthesis</keyword>
<dbReference type="Pfam" id="PF01923">
    <property type="entry name" value="Cob_adeno_trans"/>
    <property type="match status" value="1"/>
</dbReference>
<dbReference type="Proteomes" id="UP000609849">
    <property type="component" value="Unassembled WGS sequence"/>
</dbReference>
<keyword evidence="16" id="KW-1185">Reference proteome</keyword>
<evidence type="ECO:0000256" key="4">
    <source>
        <dbReference type="ARBA" id="ARBA00020963"/>
    </source>
</evidence>
<accession>A0ABR7JT31</accession>
<evidence type="ECO:0000256" key="7">
    <source>
        <dbReference type="ARBA" id="ARBA00022741"/>
    </source>
</evidence>
<evidence type="ECO:0000256" key="12">
    <source>
        <dbReference type="ARBA" id="ARBA00048555"/>
    </source>
</evidence>
<dbReference type="EC" id="2.5.1.17" evidence="3"/>
<evidence type="ECO:0000256" key="10">
    <source>
        <dbReference type="ARBA" id="ARBA00033334"/>
    </source>
</evidence>
<keyword evidence="8" id="KW-0067">ATP-binding</keyword>
<dbReference type="SUPFAM" id="SSF89028">
    <property type="entry name" value="Cobalamin adenosyltransferase-like"/>
    <property type="match status" value="1"/>
</dbReference>
<dbReference type="GO" id="GO:0008817">
    <property type="term" value="F:corrinoid adenosyltransferase activity"/>
    <property type="evidence" value="ECO:0007669"/>
    <property type="project" value="UniProtKB-EC"/>
</dbReference>
<evidence type="ECO:0000256" key="13">
    <source>
        <dbReference type="ARBA" id="ARBA00048692"/>
    </source>
</evidence>
<organism evidence="15 16">
    <name type="scientific">Romboutsia faecis</name>
    <dbReference type="NCBI Taxonomy" id="2764597"/>
    <lineage>
        <taxon>Bacteria</taxon>
        <taxon>Bacillati</taxon>
        <taxon>Bacillota</taxon>
        <taxon>Clostridia</taxon>
        <taxon>Peptostreptococcales</taxon>
        <taxon>Peptostreptococcaceae</taxon>
        <taxon>Romboutsia</taxon>
    </lineage>
</organism>
<keyword evidence="6 15" id="KW-0808">Transferase</keyword>
<dbReference type="NCBIfam" id="TIGR00636">
    <property type="entry name" value="PduO_Nterm"/>
    <property type="match status" value="1"/>
</dbReference>
<dbReference type="RefSeq" id="WP_153972610.1">
    <property type="nucleotide sequence ID" value="NZ_JACRWE010000008.1"/>
</dbReference>
<dbReference type="InterPro" id="IPR036451">
    <property type="entry name" value="CblAdoTrfase-like_sf"/>
</dbReference>
<comment type="catalytic activity">
    <reaction evidence="13">
        <text>2 cob(II)alamin + reduced [electron-transfer flavoprotein] + 2 ATP = 2 adenosylcob(III)alamin + 2 triphosphate + oxidized [electron-transfer flavoprotein] + 3 H(+)</text>
        <dbReference type="Rhea" id="RHEA:28671"/>
        <dbReference type="Rhea" id="RHEA-COMP:10685"/>
        <dbReference type="Rhea" id="RHEA-COMP:10686"/>
        <dbReference type="ChEBI" id="CHEBI:15378"/>
        <dbReference type="ChEBI" id="CHEBI:16304"/>
        <dbReference type="ChEBI" id="CHEBI:18036"/>
        <dbReference type="ChEBI" id="CHEBI:18408"/>
        <dbReference type="ChEBI" id="CHEBI:30616"/>
        <dbReference type="ChEBI" id="CHEBI:57692"/>
        <dbReference type="ChEBI" id="CHEBI:58307"/>
        <dbReference type="EC" id="2.5.1.17"/>
    </reaction>
</comment>
<name>A0ABR7JT31_9FIRM</name>
<dbReference type="Pfam" id="PF03928">
    <property type="entry name" value="HbpS-like"/>
    <property type="match status" value="1"/>
</dbReference>
<evidence type="ECO:0000256" key="6">
    <source>
        <dbReference type="ARBA" id="ARBA00022679"/>
    </source>
</evidence>
<comment type="caution">
    <text evidence="15">The sequence shown here is derived from an EMBL/GenBank/DDBJ whole genome shotgun (WGS) entry which is preliminary data.</text>
</comment>
<dbReference type="InterPro" id="IPR005624">
    <property type="entry name" value="PduO/GlcC-like"/>
</dbReference>
<evidence type="ECO:0000259" key="14">
    <source>
        <dbReference type="Pfam" id="PF01923"/>
    </source>
</evidence>
<evidence type="ECO:0000313" key="16">
    <source>
        <dbReference type="Proteomes" id="UP000609849"/>
    </source>
</evidence>
<reference evidence="15 16" key="1">
    <citation type="submission" date="2020-08" db="EMBL/GenBank/DDBJ databases">
        <authorList>
            <person name="Liu C."/>
            <person name="Sun Q."/>
        </authorList>
    </citation>
    <scope>NUCLEOTIDE SEQUENCE [LARGE SCALE GENOMIC DNA]</scope>
    <source>
        <strain evidence="15 16">NSJ-18</strain>
    </source>
</reference>
<evidence type="ECO:0000256" key="11">
    <source>
        <dbReference type="ARBA" id="ARBA00033354"/>
    </source>
</evidence>
<dbReference type="InterPro" id="IPR029499">
    <property type="entry name" value="PduO-typ"/>
</dbReference>
<evidence type="ECO:0000256" key="2">
    <source>
        <dbReference type="ARBA" id="ARBA00007487"/>
    </source>
</evidence>
<dbReference type="Gene3D" id="3.30.450.150">
    <property type="entry name" value="Haem-degrading domain"/>
    <property type="match status" value="1"/>
</dbReference>
<evidence type="ECO:0000256" key="9">
    <source>
        <dbReference type="ARBA" id="ARBA00031529"/>
    </source>
</evidence>
<evidence type="ECO:0000256" key="1">
    <source>
        <dbReference type="ARBA" id="ARBA00005121"/>
    </source>
</evidence>
<feature type="domain" description="Cobalamin adenosyltransferase-like" evidence="14">
    <location>
        <begin position="4"/>
        <end position="167"/>
    </location>
</feature>
<dbReference type="EMBL" id="JACRWE010000008">
    <property type="protein sequence ID" value="MBC5997927.1"/>
    <property type="molecule type" value="Genomic_DNA"/>
</dbReference>